<reference evidence="2" key="2">
    <citation type="submission" date="2021-02" db="EMBL/GenBank/DDBJ databases">
        <authorList>
            <person name="Kimball J.A."/>
            <person name="Haas M.W."/>
            <person name="Macchietto M."/>
            <person name="Kono T."/>
            <person name="Duquette J."/>
            <person name="Shao M."/>
        </authorList>
    </citation>
    <scope>NUCLEOTIDE SEQUENCE</scope>
    <source>
        <tissue evidence="2">Fresh leaf tissue</tissue>
    </source>
</reference>
<dbReference type="EMBL" id="JAAALK010000285">
    <property type="protein sequence ID" value="KAG8064442.1"/>
    <property type="molecule type" value="Genomic_DNA"/>
</dbReference>
<feature type="compositionally biased region" description="Pro residues" evidence="1">
    <location>
        <begin position="67"/>
        <end position="79"/>
    </location>
</feature>
<sequence length="137" mass="14348">MLSVHHVYGPTYRLPKLRIAHTTLNTFSPVFFFLGSGQQRRQRPTAAAMDLGGGCTVEKSHGGSPLRPAPLPRNTPPPSGLTSPPNHDLASVGSQPVPRLIAPSPCRLVPLSDDSLTSVASLPASRPCPVASCPASP</sequence>
<reference evidence="2" key="1">
    <citation type="journal article" date="2021" name="bioRxiv">
        <title>Whole Genome Assembly and Annotation of Northern Wild Rice, Zizania palustris L., Supports a Whole Genome Duplication in the Zizania Genus.</title>
        <authorList>
            <person name="Haas M."/>
            <person name="Kono T."/>
            <person name="Macchietto M."/>
            <person name="Millas R."/>
            <person name="McGilp L."/>
            <person name="Shao M."/>
            <person name="Duquette J."/>
            <person name="Hirsch C.N."/>
            <person name="Kimball J."/>
        </authorList>
    </citation>
    <scope>NUCLEOTIDE SEQUENCE</scope>
    <source>
        <tissue evidence="2">Fresh leaf tissue</tissue>
    </source>
</reference>
<protein>
    <submittedName>
        <fullName evidence="2">Uncharacterized protein</fullName>
    </submittedName>
</protein>
<keyword evidence="3" id="KW-1185">Reference proteome</keyword>
<accession>A0A8J5V8K8</accession>
<proteinExistence type="predicted"/>
<evidence type="ECO:0000313" key="2">
    <source>
        <dbReference type="EMBL" id="KAG8064442.1"/>
    </source>
</evidence>
<evidence type="ECO:0000256" key="1">
    <source>
        <dbReference type="SAM" id="MobiDB-lite"/>
    </source>
</evidence>
<evidence type="ECO:0000313" key="3">
    <source>
        <dbReference type="Proteomes" id="UP000729402"/>
    </source>
</evidence>
<dbReference type="AlphaFoldDB" id="A0A8J5V8K8"/>
<name>A0A8J5V8K8_ZIZPA</name>
<dbReference type="Proteomes" id="UP000729402">
    <property type="component" value="Unassembled WGS sequence"/>
</dbReference>
<organism evidence="2 3">
    <name type="scientific">Zizania palustris</name>
    <name type="common">Northern wild rice</name>
    <dbReference type="NCBI Taxonomy" id="103762"/>
    <lineage>
        <taxon>Eukaryota</taxon>
        <taxon>Viridiplantae</taxon>
        <taxon>Streptophyta</taxon>
        <taxon>Embryophyta</taxon>
        <taxon>Tracheophyta</taxon>
        <taxon>Spermatophyta</taxon>
        <taxon>Magnoliopsida</taxon>
        <taxon>Liliopsida</taxon>
        <taxon>Poales</taxon>
        <taxon>Poaceae</taxon>
        <taxon>BOP clade</taxon>
        <taxon>Oryzoideae</taxon>
        <taxon>Oryzeae</taxon>
        <taxon>Zizaniinae</taxon>
        <taxon>Zizania</taxon>
    </lineage>
</organism>
<comment type="caution">
    <text evidence="2">The sequence shown here is derived from an EMBL/GenBank/DDBJ whole genome shotgun (WGS) entry which is preliminary data.</text>
</comment>
<gene>
    <name evidence="2" type="ORF">GUJ93_ZPchr0004g38922</name>
</gene>
<feature type="region of interest" description="Disordered" evidence="1">
    <location>
        <begin position="43"/>
        <end position="98"/>
    </location>
</feature>